<evidence type="ECO:0000313" key="2">
    <source>
        <dbReference type="Proteomes" id="UP001163223"/>
    </source>
</evidence>
<proteinExistence type="predicted"/>
<dbReference type="EMBL" id="CP113520">
    <property type="protein sequence ID" value="WAJ29240.1"/>
    <property type="molecule type" value="Genomic_DNA"/>
</dbReference>
<dbReference type="Proteomes" id="UP001163223">
    <property type="component" value="Chromosome"/>
</dbReference>
<gene>
    <name evidence="1" type="ORF">OXU80_03100</name>
</gene>
<reference evidence="1" key="1">
    <citation type="submission" date="2022-11" db="EMBL/GenBank/DDBJ databases">
        <title>beta-Carotene-producing bacterium, Jeongeuplla avenae sp. nov., alleviates the salt stress of Arabidopsis seedlings.</title>
        <authorList>
            <person name="Jiang L."/>
            <person name="Lee J."/>
        </authorList>
    </citation>
    <scope>NUCLEOTIDE SEQUENCE</scope>
    <source>
        <strain evidence="1">DY_R2A_6</strain>
    </source>
</reference>
<accession>A0ACD4NRG6</accession>
<name>A0ACD4NRG6_9HYPH</name>
<protein>
    <submittedName>
        <fullName evidence="1">Divergent PAP2 family protein</fullName>
    </submittedName>
</protein>
<evidence type="ECO:0000313" key="1">
    <source>
        <dbReference type="EMBL" id="WAJ29240.1"/>
    </source>
</evidence>
<keyword evidence="2" id="KW-1185">Reference proteome</keyword>
<organism evidence="1 2">
    <name type="scientific">Antarcticirhabdus aurantiaca</name>
    <dbReference type="NCBI Taxonomy" id="2606717"/>
    <lineage>
        <taxon>Bacteria</taxon>
        <taxon>Pseudomonadati</taxon>
        <taxon>Pseudomonadota</taxon>
        <taxon>Alphaproteobacteria</taxon>
        <taxon>Hyphomicrobiales</taxon>
        <taxon>Aurantimonadaceae</taxon>
        <taxon>Antarcticirhabdus</taxon>
    </lineage>
</organism>
<sequence length="136" mass="14444">MDLAYPLAPLLGYLAAGSLKFAINSVADRSAAFGRIGLGGAVSTHTTIVATTFWLIGLKEGFGTPAFSVALTLAVIVIIDAMDLRQRIGRHVGHFKRLHPEDAEIARLRERMGHKPQEVAAGLALGLVLAAFLSLI</sequence>